<proteinExistence type="predicted"/>
<dbReference type="AlphaFoldDB" id="A0AAV7NCA6"/>
<dbReference type="Proteomes" id="UP001066276">
    <property type="component" value="Chromosome 8"/>
</dbReference>
<dbReference type="EMBL" id="JANPWB010000012">
    <property type="protein sequence ID" value="KAJ1112202.1"/>
    <property type="molecule type" value="Genomic_DNA"/>
</dbReference>
<accession>A0AAV7NCA6</accession>
<evidence type="ECO:0000313" key="2">
    <source>
        <dbReference type="Proteomes" id="UP001066276"/>
    </source>
</evidence>
<evidence type="ECO:0000313" key="1">
    <source>
        <dbReference type="EMBL" id="KAJ1112202.1"/>
    </source>
</evidence>
<protein>
    <submittedName>
        <fullName evidence="1">Uncharacterized protein</fullName>
    </submittedName>
</protein>
<reference evidence="1" key="1">
    <citation type="journal article" date="2022" name="bioRxiv">
        <title>Sequencing and chromosome-scale assembly of the giantPleurodeles waltlgenome.</title>
        <authorList>
            <person name="Brown T."/>
            <person name="Elewa A."/>
            <person name="Iarovenko S."/>
            <person name="Subramanian E."/>
            <person name="Araus A.J."/>
            <person name="Petzold A."/>
            <person name="Susuki M."/>
            <person name="Suzuki K.-i.T."/>
            <person name="Hayashi T."/>
            <person name="Toyoda A."/>
            <person name="Oliveira C."/>
            <person name="Osipova E."/>
            <person name="Leigh N.D."/>
            <person name="Simon A."/>
            <person name="Yun M.H."/>
        </authorList>
    </citation>
    <scope>NUCLEOTIDE SEQUENCE</scope>
    <source>
        <strain evidence="1">20211129_DDA</strain>
        <tissue evidence="1">Liver</tissue>
    </source>
</reference>
<sequence>MSRLAKRAGLVAWTDRAVWRDHRGGAGPNTDQGWRRAAAACRPSPNIEVELGPTQTRSGAEQLLPAVPPQTLARASRLEAKEPLGSLGWMRGGHLWSGAEGTWTRNWGPYALVDYRVARSAELDDRQVCKACSLPVALLVIFRARGVWSGGAVSAEGNGGWTVCRCPTSIRQDTPTGGCTRSRWGRRTPNSQNCILRAKKEQLSGQIDGGAAPSG</sequence>
<gene>
    <name evidence="1" type="ORF">NDU88_000470</name>
</gene>
<keyword evidence="2" id="KW-1185">Reference proteome</keyword>
<name>A0AAV7NCA6_PLEWA</name>
<comment type="caution">
    <text evidence="1">The sequence shown here is derived from an EMBL/GenBank/DDBJ whole genome shotgun (WGS) entry which is preliminary data.</text>
</comment>
<organism evidence="1 2">
    <name type="scientific">Pleurodeles waltl</name>
    <name type="common">Iberian ribbed newt</name>
    <dbReference type="NCBI Taxonomy" id="8319"/>
    <lineage>
        <taxon>Eukaryota</taxon>
        <taxon>Metazoa</taxon>
        <taxon>Chordata</taxon>
        <taxon>Craniata</taxon>
        <taxon>Vertebrata</taxon>
        <taxon>Euteleostomi</taxon>
        <taxon>Amphibia</taxon>
        <taxon>Batrachia</taxon>
        <taxon>Caudata</taxon>
        <taxon>Salamandroidea</taxon>
        <taxon>Salamandridae</taxon>
        <taxon>Pleurodelinae</taxon>
        <taxon>Pleurodeles</taxon>
    </lineage>
</organism>